<evidence type="ECO:0000256" key="2">
    <source>
        <dbReference type="SAM" id="MobiDB-lite"/>
    </source>
</evidence>
<feature type="region of interest" description="Disordered" evidence="2">
    <location>
        <begin position="397"/>
        <end position="421"/>
    </location>
</feature>
<feature type="transmembrane region" description="Helical" evidence="3">
    <location>
        <begin position="44"/>
        <end position="66"/>
    </location>
</feature>
<proteinExistence type="predicted"/>
<comment type="caution">
    <text evidence="4">The sequence shown here is derived from an EMBL/GenBank/DDBJ whole genome shotgun (WGS) entry which is preliminary data.</text>
</comment>
<feature type="region of interest" description="Disordered" evidence="2">
    <location>
        <begin position="225"/>
        <end position="249"/>
    </location>
</feature>
<dbReference type="Proteomes" id="UP001198893">
    <property type="component" value="Unassembled WGS sequence"/>
</dbReference>
<sequence length="449" mass="49583">MEEAKQNIKQKKDSYNLRIVTAVLVLTVLVLGELYVMINYPSNYVALIVLTVVALADIYILIASAIQKNYKKEIDQYEQYDNLFKSEKASYLVTRKSFEDIADQLDRIEEAAGSPTKDIIDAQKSIAKVTISRNKENSDALMNSNDKLLEQIFNLSDRLDNLEKNVLEQQRIIVENANKDLLLKQQEMAASVKEMELSIHNTILAEVGKINGAPAVAYTAAPVQPSSAAPVEEVTPEEPEAPINEVMPEEPEAPINEVMPEEPEAPINEVMPEEPETEPETAAEDMPDLAEDDLLNIDALFGNDEAAESTKEVAEETGSAEENNEPEPEEPVGFDDTLGFADEEPEKPAFTEEMVNTIDEPVMEMNSNPNHMMTPEEIAALIANADTAAEEEPVVTEDAISEESEPITEEEPVSEPVVEEPAAEPVIEANSDPNHMMTPEEIAALFANM</sequence>
<feature type="transmembrane region" description="Helical" evidence="3">
    <location>
        <begin position="15"/>
        <end position="38"/>
    </location>
</feature>
<feature type="coiled-coil region" evidence="1">
    <location>
        <begin position="145"/>
        <end position="172"/>
    </location>
</feature>
<feature type="region of interest" description="Disordered" evidence="2">
    <location>
        <begin position="306"/>
        <end position="349"/>
    </location>
</feature>
<keyword evidence="3" id="KW-0812">Transmembrane</keyword>
<dbReference type="AlphaFoldDB" id="A0AAW4WG39"/>
<evidence type="ECO:0000256" key="3">
    <source>
        <dbReference type="SAM" id="Phobius"/>
    </source>
</evidence>
<name>A0AAW4WG39_9FIRM</name>
<dbReference type="EMBL" id="JAJEQW010000004">
    <property type="protein sequence ID" value="MCC2241705.1"/>
    <property type="molecule type" value="Genomic_DNA"/>
</dbReference>
<dbReference type="RefSeq" id="WP_227709842.1">
    <property type="nucleotide sequence ID" value="NZ_JAJEQW010000004.1"/>
</dbReference>
<protein>
    <submittedName>
        <fullName evidence="4">Uncharacterized protein</fullName>
    </submittedName>
</protein>
<organism evidence="4 5">
    <name type="scientific">Roseburia amylophila</name>
    <dbReference type="NCBI Taxonomy" id="2981794"/>
    <lineage>
        <taxon>Bacteria</taxon>
        <taxon>Bacillati</taxon>
        <taxon>Bacillota</taxon>
        <taxon>Clostridia</taxon>
        <taxon>Lachnospirales</taxon>
        <taxon>Lachnospiraceae</taxon>
        <taxon>Roseburia</taxon>
    </lineage>
</organism>
<evidence type="ECO:0000313" key="5">
    <source>
        <dbReference type="Proteomes" id="UP001198893"/>
    </source>
</evidence>
<reference evidence="4" key="1">
    <citation type="submission" date="2021-10" db="EMBL/GenBank/DDBJ databases">
        <title>Anaerobic single-cell dispensing facilitates the cultivation of human gut bacteria.</title>
        <authorList>
            <person name="Afrizal A."/>
        </authorList>
    </citation>
    <scope>NUCLEOTIDE SEQUENCE</scope>
    <source>
        <strain evidence="4">CLA-AA-H204</strain>
    </source>
</reference>
<gene>
    <name evidence="4" type="ORF">LKD47_05210</name>
</gene>
<keyword evidence="3" id="KW-1133">Transmembrane helix</keyword>
<accession>A0AAW4WG39</accession>
<feature type="compositionally biased region" description="Acidic residues" evidence="2">
    <location>
        <begin position="318"/>
        <end position="333"/>
    </location>
</feature>
<evidence type="ECO:0000313" key="4">
    <source>
        <dbReference type="EMBL" id="MCC2241705.1"/>
    </source>
</evidence>
<keyword evidence="3" id="KW-0472">Membrane</keyword>
<keyword evidence="1" id="KW-0175">Coiled coil</keyword>
<evidence type="ECO:0000256" key="1">
    <source>
        <dbReference type="SAM" id="Coils"/>
    </source>
</evidence>